<evidence type="ECO:0000313" key="3">
    <source>
        <dbReference type="Proteomes" id="UP000515297"/>
    </source>
</evidence>
<sequence length="92" mass="10210">MIDQTTGVLDRLRVLDAAIAQHSNRHDRAIILIKGCLAEGINRGPEIIQTLTDLGFDRRHAGKMLSDECGPNPERHHWEKLTDGSYRSHGGG</sequence>
<dbReference type="AlphaFoldDB" id="A0A7G6VW86"/>
<name>A0A7G6VW86_9SPHN</name>
<dbReference type="EMBL" id="CP060052">
    <property type="protein sequence ID" value="QNE06001.1"/>
    <property type="molecule type" value="Genomic_DNA"/>
</dbReference>
<feature type="region of interest" description="Disordered" evidence="1">
    <location>
        <begin position="65"/>
        <end position="92"/>
    </location>
</feature>
<dbReference type="Proteomes" id="UP000515297">
    <property type="component" value="Chromosome"/>
</dbReference>
<organism evidence="2 3">
    <name type="scientific">Croceicoccus marinus</name>
    <dbReference type="NCBI Taxonomy" id="450378"/>
    <lineage>
        <taxon>Bacteria</taxon>
        <taxon>Pseudomonadati</taxon>
        <taxon>Pseudomonadota</taxon>
        <taxon>Alphaproteobacteria</taxon>
        <taxon>Sphingomonadales</taxon>
        <taxon>Erythrobacteraceae</taxon>
        <taxon>Croceicoccus</taxon>
    </lineage>
</organism>
<gene>
    <name evidence="2" type="ORF">H4O24_04975</name>
</gene>
<protein>
    <submittedName>
        <fullName evidence="2">Uncharacterized protein</fullName>
    </submittedName>
</protein>
<dbReference type="RefSeq" id="WP_185885044.1">
    <property type="nucleotide sequence ID" value="NZ_CP060052.1"/>
</dbReference>
<accession>A0A7G6VW86</accession>
<feature type="compositionally biased region" description="Basic and acidic residues" evidence="1">
    <location>
        <begin position="73"/>
        <end position="82"/>
    </location>
</feature>
<evidence type="ECO:0000313" key="2">
    <source>
        <dbReference type="EMBL" id="QNE06001.1"/>
    </source>
</evidence>
<proteinExistence type="predicted"/>
<reference evidence="2 3" key="1">
    <citation type="submission" date="2020-08" db="EMBL/GenBank/DDBJ databases">
        <authorList>
            <person name="Liu G."/>
            <person name="Sun C."/>
        </authorList>
    </citation>
    <scope>NUCLEOTIDE SEQUENCE [LARGE SCALE GENOMIC DNA]</scope>
    <source>
        <strain evidence="2 3">OT19</strain>
    </source>
</reference>
<evidence type="ECO:0000256" key="1">
    <source>
        <dbReference type="SAM" id="MobiDB-lite"/>
    </source>
</evidence>